<organism evidence="4 5">
    <name type="scientific">Mycolicibacterium hippocampi</name>
    <dbReference type="NCBI Taxonomy" id="659824"/>
    <lineage>
        <taxon>Bacteria</taxon>
        <taxon>Bacillati</taxon>
        <taxon>Actinomycetota</taxon>
        <taxon>Actinomycetes</taxon>
        <taxon>Mycobacteriales</taxon>
        <taxon>Mycobacteriaceae</taxon>
        <taxon>Mycolicibacterium</taxon>
    </lineage>
</organism>
<name>A0A850PI93_9MYCO</name>
<dbReference type="GO" id="GO:0006465">
    <property type="term" value="P:signal peptide processing"/>
    <property type="evidence" value="ECO:0007669"/>
    <property type="project" value="TreeGrafter"/>
</dbReference>
<dbReference type="Gene3D" id="1.20.120.1220">
    <property type="match status" value="1"/>
</dbReference>
<proteinExistence type="inferred from homology"/>
<dbReference type="Pfam" id="PF01478">
    <property type="entry name" value="Peptidase_A24"/>
    <property type="match status" value="1"/>
</dbReference>
<evidence type="ECO:0000259" key="3">
    <source>
        <dbReference type="Pfam" id="PF01478"/>
    </source>
</evidence>
<keyword evidence="5" id="KW-1185">Reference proteome</keyword>
<feature type="transmembrane region" description="Helical" evidence="2">
    <location>
        <begin position="35"/>
        <end position="68"/>
    </location>
</feature>
<feature type="domain" description="Prepilin type IV endopeptidase peptidase" evidence="3">
    <location>
        <begin position="13"/>
        <end position="114"/>
    </location>
</feature>
<evidence type="ECO:0000313" key="5">
    <source>
        <dbReference type="Proteomes" id="UP000570517"/>
    </source>
</evidence>
<reference evidence="4 5" key="1">
    <citation type="submission" date="2020-05" db="EMBL/GenBank/DDBJ databases">
        <title>Draft genome sequence of Mycobacterium hippocampi DL, isolated from European seabass, Dicentrarchus labrax, reared in fish farms.</title>
        <authorList>
            <person name="Stathopoulou P."/>
            <person name="Asimakis E."/>
            <person name="Tzokas K."/>
            <person name="Batargias C."/>
            <person name="Tsiamis G."/>
        </authorList>
    </citation>
    <scope>NUCLEOTIDE SEQUENCE [LARGE SCALE GENOMIC DNA]</scope>
    <source>
        <strain evidence="4 5">DL</strain>
    </source>
</reference>
<dbReference type="PANTHER" id="PTHR30487:SF0">
    <property type="entry name" value="PREPILIN LEADER PEPTIDASE_N-METHYLTRANSFERASE-RELATED"/>
    <property type="match status" value="1"/>
</dbReference>
<dbReference type="InterPro" id="IPR000045">
    <property type="entry name" value="Prepilin_IV_endopep_pep"/>
</dbReference>
<evidence type="ECO:0000256" key="1">
    <source>
        <dbReference type="ARBA" id="ARBA00005801"/>
    </source>
</evidence>
<evidence type="ECO:0000313" key="4">
    <source>
        <dbReference type="EMBL" id="NVN50128.1"/>
    </source>
</evidence>
<dbReference type="PANTHER" id="PTHR30487">
    <property type="entry name" value="TYPE 4 PREPILIN-LIKE PROTEINS LEADER PEPTIDE-PROCESSING ENZYME"/>
    <property type="match status" value="1"/>
</dbReference>
<comment type="similarity">
    <text evidence="1">Belongs to the peptidase A24 family.</text>
</comment>
<evidence type="ECO:0000256" key="2">
    <source>
        <dbReference type="SAM" id="Phobius"/>
    </source>
</evidence>
<sequence>MGPVWQAVAVISAACWLIVLSVFDIRQRRLPNVLTLPGAGVVLGGAALTGHGGTAAVGAAAMFAAYALVHVVAPQAMGAGDVKLAIGLGALTGAFGPEVWLSAAMGASALTGLLGLIQLLRGDRSPLPHGPSMCLAAAASVATVVI</sequence>
<feature type="transmembrane region" description="Helical" evidence="2">
    <location>
        <begin position="6"/>
        <end position="23"/>
    </location>
</feature>
<keyword evidence="2" id="KW-0812">Transmembrane</keyword>
<dbReference type="GO" id="GO:0004190">
    <property type="term" value="F:aspartic-type endopeptidase activity"/>
    <property type="evidence" value="ECO:0007669"/>
    <property type="project" value="InterPro"/>
</dbReference>
<gene>
    <name evidence="4" type="ORF">HLY00_978</name>
</gene>
<protein>
    <submittedName>
        <fullName evidence="4">Putative type IV peptidase</fullName>
    </submittedName>
</protein>
<dbReference type="AlphaFoldDB" id="A0A850PI93"/>
<dbReference type="EMBL" id="JABFYL010000021">
    <property type="protein sequence ID" value="NVN50128.1"/>
    <property type="molecule type" value="Genomic_DNA"/>
</dbReference>
<dbReference type="InterPro" id="IPR050882">
    <property type="entry name" value="Prepilin_peptidase/N-MTase"/>
</dbReference>
<dbReference type="Proteomes" id="UP000570517">
    <property type="component" value="Unassembled WGS sequence"/>
</dbReference>
<dbReference type="RefSeq" id="WP_178358490.1">
    <property type="nucleotide sequence ID" value="NZ_JABFYL010000021.1"/>
</dbReference>
<comment type="caution">
    <text evidence="4">The sequence shown here is derived from an EMBL/GenBank/DDBJ whole genome shotgun (WGS) entry which is preliminary data.</text>
</comment>
<keyword evidence="2" id="KW-0472">Membrane</keyword>
<dbReference type="GO" id="GO:0005886">
    <property type="term" value="C:plasma membrane"/>
    <property type="evidence" value="ECO:0007669"/>
    <property type="project" value="TreeGrafter"/>
</dbReference>
<accession>A0A850PI93</accession>
<keyword evidence="2" id="KW-1133">Transmembrane helix</keyword>